<feature type="transmembrane region" description="Helical" evidence="2">
    <location>
        <begin position="109"/>
        <end position="130"/>
    </location>
</feature>
<dbReference type="GO" id="GO:0080120">
    <property type="term" value="P:CAAX-box protein maturation"/>
    <property type="evidence" value="ECO:0007669"/>
    <property type="project" value="UniProtKB-ARBA"/>
</dbReference>
<feature type="transmembrane region" description="Helical" evidence="2">
    <location>
        <begin position="29"/>
        <end position="53"/>
    </location>
</feature>
<comment type="similarity">
    <text evidence="1">Belongs to the UPF0177 family.</text>
</comment>
<accession>A0A9X6SB25</accession>
<keyword evidence="2" id="KW-0472">Membrane</keyword>
<dbReference type="InterPro" id="IPR003675">
    <property type="entry name" value="Rce1/LyrA-like_dom"/>
</dbReference>
<gene>
    <name evidence="4" type="ORF">A8C52_04470</name>
</gene>
<evidence type="ECO:0000313" key="5">
    <source>
        <dbReference type="Proteomes" id="UP000218139"/>
    </source>
</evidence>
<feature type="transmembrane region" description="Helical" evidence="2">
    <location>
        <begin position="225"/>
        <end position="242"/>
    </location>
</feature>
<feature type="transmembrane region" description="Helical" evidence="2">
    <location>
        <begin position="153"/>
        <end position="180"/>
    </location>
</feature>
<dbReference type="Proteomes" id="UP000218139">
    <property type="component" value="Unassembled WGS sequence"/>
</dbReference>
<protein>
    <recommendedName>
        <fullName evidence="3">CAAX prenyl protease 2/Lysostaphin resistance protein A-like domain-containing protein</fullName>
    </recommendedName>
</protein>
<feature type="domain" description="CAAX prenyl protease 2/Lysostaphin resistance protein A-like" evidence="3">
    <location>
        <begin position="153"/>
        <end position="259"/>
    </location>
</feature>
<name>A0A9X6SB25_9LACO</name>
<reference evidence="4 5" key="1">
    <citation type="submission" date="2016-05" db="EMBL/GenBank/DDBJ databases">
        <authorList>
            <person name="Lee J.-Y."/>
            <person name="Kim E.B."/>
            <person name="Choi Y.-J."/>
        </authorList>
    </citation>
    <scope>NUCLEOTIDE SEQUENCE [LARGE SCALE GENOMIC DNA]</scope>
    <source>
        <strain evidence="4 5">KLA006</strain>
    </source>
</reference>
<dbReference type="AlphaFoldDB" id="A0A9X6SB25"/>
<evidence type="ECO:0000313" key="4">
    <source>
        <dbReference type="EMBL" id="PAY49201.1"/>
    </source>
</evidence>
<feature type="transmembrane region" description="Helical" evidence="2">
    <location>
        <begin position="200"/>
        <end position="219"/>
    </location>
</feature>
<dbReference type="GO" id="GO:0004175">
    <property type="term" value="F:endopeptidase activity"/>
    <property type="evidence" value="ECO:0007669"/>
    <property type="project" value="UniProtKB-ARBA"/>
</dbReference>
<dbReference type="EMBL" id="LXZO01000044">
    <property type="protein sequence ID" value="PAY49201.1"/>
    <property type="molecule type" value="Genomic_DNA"/>
</dbReference>
<keyword evidence="2" id="KW-1133">Transmembrane helix</keyword>
<organism evidence="4 5">
    <name type="scientific">Ligilactobacillus salivarius</name>
    <dbReference type="NCBI Taxonomy" id="1624"/>
    <lineage>
        <taxon>Bacteria</taxon>
        <taxon>Bacillati</taxon>
        <taxon>Bacillota</taxon>
        <taxon>Bacilli</taxon>
        <taxon>Lactobacillales</taxon>
        <taxon>Lactobacillaceae</taxon>
        <taxon>Ligilactobacillus</taxon>
    </lineage>
</organism>
<dbReference type="Pfam" id="PF02517">
    <property type="entry name" value="Rce1-like"/>
    <property type="match status" value="1"/>
</dbReference>
<comment type="caution">
    <text evidence="4">The sequence shown here is derived from an EMBL/GenBank/DDBJ whole genome shotgun (WGS) entry which is preliminary data.</text>
</comment>
<proteinExistence type="inferred from homology"/>
<sequence length="268" mass="31225">MNLIYKHINKIKHRFNQQPLFWQAMEETLILFPISLLLLVALYSVIQVIALLYTEGFYTNFHSISNNLRLSLCFCFVLVLYLAFAYLIFKHRNRFKRLNFSQFKQAKTYLKLIAYQVLILLGNVTIMHLFKMSGTTKNEQFLDTLFKSNDFRLAYLAIITILIAPVIEELIFRLFIFSFFNRLSRKLLTNVSNTKLKHRLNLTITVCVYLLSSGLFSLSHEPTNLPSFLIYFFMGLILAYNYNQGGVTRSVSLHTLNNTLAFVGKIIA</sequence>
<keyword evidence="2" id="KW-0812">Transmembrane</keyword>
<feature type="transmembrane region" description="Helical" evidence="2">
    <location>
        <begin position="68"/>
        <end position="89"/>
    </location>
</feature>
<evidence type="ECO:0000259" key="3">
    <source>
        <dbReference type="Pfam" id="PF02517"/>
    </source>
</evidence>
<evidence type="ECO:0000256" key="1">
    <source>
        <dbReference type="ARBA" id="ARBA00009067"/>
    </source>
</evidence>
<evidence type="ECO:0000256" key="2">
    <source>
        <dbReference type="SAM" id="Phobius"/>
    </source>
</evidence>